<evidence type="ECO:0000259" key="7">
    <source>
        <dbReference type="Pfam" id="PF10277"/>
    </source>
</evidence>
<evidence type="ECO:0000256" key="5">
    <source>
        <dbReference type="SAM" id="MobiDB-lite"/>
    </source>
</evidence>
<keyword evidence="2 6" id="KW-0812">Transmembrane</keyword>
<feature type="transmembrane region" description="Helical" evidence="6">
    <location>
        <begin position="60"/>
        <end position="77"/>
    </location>
</feature>
<dbReference type="GO" id="GO:0012505">
    <property type="term" value="C:endomembrane system"/>
    <property type="evidence" value="ECO:0007669"/>
    <property type="project" value="UniProtKB-SubCell"/>
</dbReference>
<feature type="transmembrane region" description="Helical" evidence="6">
    <location>
        <begin position="131"/>
        <end position="151"/>
    </location>
</feature>
<feature type="transmembrane region" description="Helical" evidence="6">
    <location>
        <begin position="7"/>
        <end position="31"/>
    </location>
</feature>
<evidence type="ECO:0000256" key="3">
    <source>
        <dbReference type="ARBA" id="ARBA00022989"/>
    </source>
</evidence>
<evidence type="ECO:0000256" key="1">
    <source>
        <dbReference type="ARBA" id="ARBA00004127"/>
    </source>
</evidence>
<dbReference type="InterPro" id="IPR019402">
    <property type="entry name" value="CWH43_N"/>
</dbReference>
<gene>
    <name evidence="8" type="ORF">OHC33_006230</name>
</gene>
<feature type="compositionally biased region" description="Polar residues" evidence="5">
    <location>
        <begin position="259"/>
        <end position="279"/>
    </location>
</feature>
<comment type="subcellular location">
    <subcellularLocation>
        <location evidence="1">Endomembrane system</location>
        <topology evidence="1">Multi-pass membrane protein</topology>
    </subcellularLocation>
</comment>
<sequence length="309" mass="34493">MWLISFWVFPALSALMWLGMLLGMLITWATAYNHERYPSMETGQSIAYISDIGAFQLRPLFITGSVITVVCLDIGFISERWLRHTGRLAKNTSTTQKVLSICSILFAIAGAAGLILLSIFDTYDHPKLHDVFLLIFIGGYVISAIFLCAEYQRLGIHYKNHRILAISFWIKLAFIIVEVILAIVFVSTSYTHNRTIAAVFEWIIAFVYTFYVLSFVVDLLPSVRTKNHIPQGHKDLMMQEQGMAGNGVGGVRAPAGNGRFSQQSTRQGSYEQNLTNDSAGPNRAGGKYVVEGANQPPRGKMSRLFSNLR</sequence>
<feature type="transmembrane region" description="Helical" evidence="6">
    <location>
        <begin position="163"/>
        <end position="187"/>
    </location>
</feature>
<organism evidence="8 9">
    <name type="scientific">Knufia fluminis</name>
    <dbReference type="NCBI Taxonomy" id="191047"/>
    <lineage>
        <taxon>Eukaryota</taxon>
        <taxon>Fungi</taxon>
        <taxon>Dikarya</taxon>
        <taxon>Ascomycota</taxon>
        <taxon>Pezizomycotina</taxon>
        <taxon>Eurotiomycetes</taxon>
        <taxon>Chaetothyriomycetidae</taxon>
        <taxon>Chaetothyriales</taxon>
        <taxon>Trichomeriaceae</taxon>
        <taxon>Knufia</taxon>
    </lineage>
</organism>
<evidence type="ECO:0000256" key="4">
    <source>
        <dbReference type="ARBA" id="ARBA00023136"/>
    </source>
</evidence>
<dbReference type="PANTHER" id="PTHR21324">
    <property type="entry name" value="FASTING-INDUCIBLE INTEGRAL MEMBRANE PROTEIN TM6P1-RELATED"/>
    <property type="match status" value="1"/>
</dbReference>
<accession>A0AAN8ED81</accession>
<dbReference type="PANTHER" id="PTHR21324:SF2">
    <property type="entry name" value="EG:22E5.9 PROTEIN"/>
    <property type="match status" value="1"/>
</dbReference>
<dbReference type="GO" id="GO:0005886">
    <property type="term" value="C:plasma membrane"/>
    <property type="evidence" value="ECO:0007669"/>
    <property type="project" value="TreeGrafter"/>
</dbReference>
<keyword evidence="9" id="KW-1185">Reference proteome</keyword>
<dbReference type="AlphaFoldDB" id="A0AAN8ED81"/>
<dbReference type="Proteomes" id="UP001316803">
    <property type="component" value="Unassembled WGS sequence"/>
</dbReference>
<feature type="transmembrane region" description="Helical" evidence="6">
    <location>
        <begin position="199"/>
        <end position="220"/>
    </location>
</feature>
<keyword evidence="4 6" id="KW-0472">Membrane</keyword>
<protein>
    <recommendedName>
        <fullName evidence="7">CWH43-like N-terminal domain-containing protein</fullName>
    </recommendedName>
</protein>
<feature type="transmembrane region" description="Helical" evidence="6">
    <location>
        <begin position="98"/>
        <end position="119"/>
    </location>
</feature>
<evidence type="ECO:0000256" key="6">
    <source>
        <dbReference type="SAM" id="Phobius"/>
    </source>
</evidence>
<evidence type="ECO:0000256" key="2">
    <source>
        <dbReference type="ARBA" id="ARBA00022692"/>
    </source>
</evidence>
<dbReference type="InterPro" id="IPR050911">
    <property type="entry name" value="DRAM/TMEM150_Autophagy_Mod"/>
</dbReference>
<name>A0AAN8ED81_9EURO</name>
<feature type="domain" description="CWH43-like N-terminal" evidence="7">
    <location>
        <begin position="5"/>
        <end position="220"/>
    </location>
</feature>
<reference evidence="8 9" key="1">
    <citation type="submission" date="2022-12" db="EMBL/GenBank/DDBJ databases">
        <title>Genomic features and morphological characterization of a novel Knufia sp. strain isolated from spacecraft assembly facility.</title>
        <authorList>
            <person name="Teixeira M."/>
            <person name="Chander A.M."/>
            <person name="Stajich J.E."/>
            <person name="Venkateswaran K."/>
        </authorList>
    </citation>
    <scope>NUCLEOTIDE SEQUENCE [LARGE SCALE GENOMIC DNA]</scope>
    <source>
        <strain evidence="8 9">FJI-L2-BK-P2</strain>
    </source>
</reference>
<dbReference type="Pfam" id="PF10277">
    <property type="entry name" value="Frag1"/>
    <property type="match status" value="1"/>
</dbReference>
<proteinExistence type="predicted"/>
<comment type="caution">
    <text evidence="8">The sequence shown here is derived from an EMBL/GenBank/DDBJ whole genome shotgun (WGS) entry which is preliminary data.</text>
</comment>
<evidence type="ECO:0000313" key="9">
    <source>
        <dbReference type="Proteomes" id="UP001316803"/>
    </source>
</evidence>
<feature type="region of interest" description="Disordered" evidence="5">
    <location>
        <begin position="255"/>
        <end position="309"/>
    </location>
</feature>
<dbReference type="EMBL" id="JAKLMC020000014">
    <property type="protein sequence ID" value="KAK5952638.1"/>
    <property type="molecule type" value="Genomic_DNA"/>
</dbReference>
<evidence type="ECO:0000313" key="8">
    <source>
        <dbReference type="EMBL" id="KAK5952638.1"/>
    </source>
</evidence>
<keyword evidence="3 6" id="KW-1133">Transmembrane helix</keyword>